<proteinExistence type="predicted"/>
<name>A0A133XWG8_9ACTN</name>
<comment type="caution">
    <text evidence="2">The sequence shown here is derived from an EMBL/GenBank/DDBJ whole genome shotgun (WGS) entry which is preliminary data.</text>
</comment>
<dbReference type="Proteomes" id="UP000070675">
    <property type="component" value="Unassembled WGS sequence"/>
</dbReference>
<gene>
    <name evidence="2" type="ORF">HMPREF3192_00354</name>
</gene>
<sequence length="68" mass="7047">MDDFWPCRLARAAATLCDAFERSEINAPSPPPKVLNDEVSSKGAGLGASSEVLAGPTEKFVEAGTLPG</sequence>
<dbReference type="EMBL" id="LSCR01000005">
    <property type="protein sequence ID" value="KXB35274.1"/>
    <property type="molecule type" value="Genomic_DNA"/>
</dbReference>
<dbReference type="AlphaFoldDB" id="A0A133XWG8"/>
<reference evidence="3" key="1">
    <citation type="submission" date="2016-01" db="EMBL/GenBank/DDBJ databases">
        <authorList>
            <person name="Mitreva M."/>
            <person name="Pepin K.H."/>
            <person name="Mihindukulasuriya K.A."/>
            <person name="Fulton R."/>
            <person name="Fronick C."/>
            <person name="O'Laughlin M."/>
            <person name="Miner T."/>
            <person name="Herter B."/>
            <person name="Rosa B.A."/>
            <person name="Cordes M."/>
            <person name="Tomlinson C."/>
            <person name="Wollam A."/>
            <person name="Palsikar V.B."/>
            <person name="Mardis E.R."/>
            <person name="Wilson R.K."/>
        </authorList>
    </citation>
    <scope>NUCLEOTIDE SEQUENCE [LARGE SCALE GENOMIC DNA]</scope>
    <source>
        <strain evidence="3">DNF00019</strain>
    </source>
</reference>
<keyword evidence="3" id="KW-1185">Reference proteome</keyword>
<protein>
    <submittedName>
        <fullName evidence="2">Uncharacterized protein</fullName>
    </submittedName>
</protein>
<feature type="region of interest" description="Disordered" evidence="1">
    <location>
        <begin position="23"/>
        <end position="53"/>
    </location>
</feature>
<evidence type="ECO:0000256" key="1">
    <source>
        <dbReference type="SAM" id="MobiDB-lite"/>
    </source>
</evidence>
<organism evidence="2 3">
    <name type="scientific">Atopobium deltae</name>
    <dbReference type="NCBI Taxonomy" id="1393034"/>
    <lineage>
        <taxon>Bacteria</taxon>
        <taxon>Bacillati</taxon>
        <taxon>Actinomycetota</taxon>
        <taxon>Coriobacteriia</taxon>
        <taxon>Coriobacteriales</taxon>
        <taxon>Atopobiaceae</taxon>
        <taxon>Atopobium</taxon>
    </lineage>
</organism>
<accession>A0A133XWG8</accession>
<evidence type="ECO:0000313" key="2">
    <source>
        <dbReference type="EMBL" id="KXB35274.1"/>
    </source>
</evidence>
<evidence type="ECO:0000313" key="3">
    <source>
        <dbReference type="Proteomes" id="UP000070675"/>
    </source>
</evidence>